<dbReference type="EMBL" id="JALPRF010000003">
    <property type="protein sequence ID" value="MCK8493805.1"/>
    <property type="molecule type" value="Genomic_DNA"/>
</dbReference>
<name>A0ABT0HQG9_9BACT</name>
<evidence type="ECO:0000313" key="2">
    <source>
        <dbReference type="Proteomes" id="UP001202180"/>
    </source>
</evidence>
<gene>
    <name evidence="1" type="ORF">M0L20_18205</name>
</gene>
<reference evidence="1 2" key="1">
    <citation type="submission" date="2022-04" db="EMBL/GenBank/DDBJ databases">
        <title>Spirosoma sp. strain RP8 genome sequencing and assembly.</title>
        <authorList>
            <person name="Jung Y."/>
        </authorList>
    </citation>
    <scope>NUCLEOTIDE SEQUENCE [LARGE SCALE GENOMIC DNA]</scope>
    <source>
        <strain evidence="1 2">RP8</strain>
    </source>
</reference>
<organism evidence="1 2">
    <name type="scientific">Spirosoma liriopis</name>
    <dbReference type="NCBI Taxonomy" id="2937440"/>
    <lineage>
        <taxon>Bacteria</taxon>
        <taxon>Pseudomonadati</taxon>
        <taxon>Bacteroidota</taxon>
        <taxon>Cytophagia</taxon>
        <taxon>Cytophagales</taxon>
        <taxon>Cytophagaceae</taxon>
        <taxon>Spirosoma</taxon>
    </lineage>
</organism>
<sequence length="193" mass="21546">MAESGSYSGGMRGDARATWLTTNRDAAKVLDGYTIKAVELFKQRIHQAGLVLTQDMLNSFRIFAAEEGEGFVQARIQMSALVRIADMQNLNYARTPPLAALERLVELTGLGKFARIPGYPTANLVRPASDTAAIERIAWGIKVNRMHYPNVKRGYRGVYSDPLLQDVLPYLFKDLFEAAQLTAMRGFKLLFND</sequence>
<evidence type="ECO:0000313" key="1">
    <source>
        <dbReference type="EMBL" id="MCK8493805.1"/>
    </source>
</evidence>
<keyword evidence="2" id="KW-1185">Reference proteome</keyword>
<comment type="caution">
    <text evidence="1">The sequence shown here is derived from an EMBL/GenBank/DDBJ whole genome shotgun (WGS) entry which is preliminary data.</text>
</comment>
<proteinExistence type="predicted"/>
<dbReference type="Proteomes" id="UP001202180">
    <property type="component" value="Unassembled WGS sequence"/>
</dbReference>
<dbReference type="RefSeq" id="WP_248478432.1">
    <property type="nucleotide sequence ID" value="NZ_JALPRF010000003.1"/>
</dbReference>
<accession>A0ABT0HQG9</accession>
<protein>
    <submittedName>
        <fullName evidence="1">Uncharacterized protein</fullName>
    </submittedName>
</protein>